<proteinExistence type="predicted"/>
<dbReference type="InterPro" id="IPR011047">
    <property type="entry name" value="Quinoprotein_ADH-like_sf"/>
</dbReference>
<dbReference type="InterPro" id="IPR015943">
    <property type="entry name" value="WD40/YVTN_repeat-like_dom_sf"/>
</dbReference>
<dbReference type="KEGG" id="bbd:Belba_0595"/>
<dbReference type="InterPro" id="IPR029030">
    <property type="entry name" value="Caspase-like_dom_sf"/>
</dbReference>
<dbReference type="EMBL" id="CP003281">
    <property type="protein sequence ID" value="AFL83252.1"/>
    <property type="molecule type" value="Genomic_DNA"/>
</dbReference>
<dbReference type="Gene3D" id="2.130.10.10">
    <property type="entry name" value="YVTN repeat-like/Quinoprotein amine dehydrogenase"/>
    <property type="match status" value="1"/>
</dbReference>
<sequence>MYYPRIINTRYVLPKISLILLLFGCLFYFSNPVFGQDNIIEYAAKFTGDGKTFFQYQLETDKIKKLRLIQNETGHLLKSYQLPETTIYHFEFDLNKKRILLISHDGIYHMDFLTGDLLEKIPYNANLETEFKGYSYSMTEDKFDFYDDMLLIKTVNQVFLMNPFSGEVITQVKLQENVDNVWLIDQENSVLFTTDLGSRVAKLDLKTKKISELGNVGFFNVLKLSENREEAIFVNAETVNTFDIRSKTWVLKNSIKKNNNIFISIQDAVVGDGGFVFSTGKSSFVSYDNPSSDFSDYNTFPHLITGLDYYSNRLLLFNQDYTYIYDIYGQEISRYFNASVNTPLFYEAELTLSEVYENDISALSRVDGKLAIGTTAGKLKLGELDSTYLSTAITYLEEINQKIIIGGYSRMITVDPKSTEVEKVFRGFEGNVIHKAQRANDPYFFLQTQNDLIYLVSNEGEFIEKIAYSKPIEKFSITDKKLEVQHADFIETTDFSFAINNHFDPPLEILFSQLHQYFSKSLIYDPSGDYIFSFDNKELKLWDSKSLTVLKNQNLSSISNAIFSQNGKEIIAYSLTKIFLLDAKTLQIKKEYPISRLAYSGLERGLNLRHITLANENLAIFSDIYGILYYLNLNTGFFSKWFYPEQKAVFGLAYSKKRDAVLIYGNDAILAYKLNDIENPIFRIPYPSDPRRNIYTQETFDLSPDEKYLLVANSNDVLHLIDLQKEEIIWETKHKTHALFLDNSNFLTVEESEKRIASLYKYNISDLSNPEVIKEFGLQTMSYAPIPNSIANNTITNELAFLYSNGFVESFDYQRKTSLKNIKNGIINANGKFNPNNGQIHIGYPNKIKIFDWLRGTYEREITSKTRGGSSPNFMFSPSGQYFIIIYSNLIRFFNSDGSKELFTLDVEKTYSINFNKDESKIVLWDYLGEFQVLDLATQEILFTKNQVEGEGFKYLKLVEFDETDDLLVIGSEDADKTVLYGTFEKNRLDNFERYDGNSGKLKENFIIETFLAESPILIKDKLYFQSHYGELSRMDINTKEIFKARFEGSIDKLFHSYDSNSFLVGDDNGLVHIMDINSLESTSIWEGTREGKIRTIEHYQNYSLVNFDNRGSLILNNKSKENIFHAVMMSNEGYLFYRDDGYYSGSTNISDAIYFKDGNAIYSFDQYDVKYNRPDLLISSVPEYDKNLADAYYHAYKKRLNRLKIDERKLEGEISLPQVYFVSDLERSYDKKEISLVFEAIDEVLPITSYNIWINEVPIFGQNGKTISNTTQETIQIKEDILLSEGINTIRIAASNSDGITSNRPSITTYFIPQEPYKPKLYYIGLGVDRYVQNNYNLNYAAKDIRDLALAFKDIYGENAIIDTLFDEAVNVKALEKIKVLLAQTNVEDQVIISFSGHGLLNDDFDYYLATHQIDFDQPDQLGIPFEEFEALLDMIPARKKLMLIDACHSGEVDKEELEEIQQFKKTEGMKGSTSVSLKKPKLGSKNTFELMQELFANLNKGTGATIISASAGTEFALEKSSLANGLFTYSILELMQEYPEMNVSQLKDLVGERVLELSNGLQKPTSRKINMELDWKIW</sequence>
<evidence type="ECO:0000259" key="1">
    <source>
        <dbReference type="Pfam" id="PF00656"/>
    </source>
</evidence>
<protein>
    <submittedName>
        <fullName evidence="2">WD40 repeat-containing protein</fullName>
    </submittedName>
</protein>
<dbReference type="eggNOG" id="COG4249">
    <property type="taxonomic scope" value="Bacteria"/>
</dbReference>
<evidence type="ECO:0000313" key="2">
    <source>
        <dbReference type="EMBL" id="AFL83252.1"/>
    </source>
</evidence>
<name>I3Z1Y4_BELBD</name>
<dbReference type="STRING" id="866536.Belba_0595"/>
<dbReference type="Proteomes" id="UP000006050">
    <property type="component" value="Chromosome"/>
</dbReference>
<dbReference type="RefSeq" id="WP_014771264.1">
    <property type="nucleotide sequence ID" value="NC_018010.1"/>
</dbReference>
<dbReference type="Gene3D" id="3.40.50.1460">
    <property type="match status" value="1"/>
</dbReference>
<reference evidence="3" key="1">
    <citation type="submission" date="2012-06" db="EMBL/GenBank/DDBJ databases">
        <title>The complete genome of Belliella baltica DSM 15883.</title>
        <authorList>
            <person name="Lucas S."/>
            <person name="Copeland A."/>
            <person name="Lapidus A."/>
            <person name="Goodwin L."/>
            <person name="Pitluck S."/>
            <person name="Peters L."/>
            <person name="Mikhailova N."/>
            <person name="Davenport K."/>
            <person name="Kyrpides N."/>
            <person name="Mavromatis K."/>
            <person name="Pagani I."/>
            <person name="Ivanova N."/>
            <person name="Ovchinnikova G."/>
            <person name="Zeytun A."/>
            <person name="Detter J.C."/>
            <person name="Han C."/>
            <person name="Land M."/>
            <person name="Hauser L."/>
            <person name="Markowitz V."/>
            <person name="Cheng J.-F."/>
            <person name="Hugenholtz P."/>
            <person name="Woyke T."/>
            <person name="Wu D."/>
            <person name="Tindall B."/>
            <person name="Pomrenke H."/>
            <person name="Brambilla E."/>
            <person name="Klenk H.-P."/>
            <person name="Eisen J.A."/>
        </authorList>
    </citation>
    <scope>NUCLEOTIDE SEQUENCE [LARGE SCALE GENOMIC DNA]</scope>
    <source>
        <strain evidence="3">DSM 15883 / CIP 108006 / LMG 21964 / BA134</strain>
    </source>
</reference>
<dbReference type="Pfam" id="PF00656">
    <property type="entry name" value="Peptidase_C14"/>
    <property type="match status" value="1"/>
</dbReference>
<dbReference type="OrthoDB" id="1492850at2"/>
<dbReference type="InterPro" id="IPR011600">
    <property type="entry name" value="Pept_C14_caspase"/>
</dbReference>
<accession>I3Z1Y4</accession>
<dbReference type="GO" id="GO:0006508">
    <property type="term" value="P:proteolysis"/>
    <property type="evidence" value="ECO:0007669"/>
    <property type="project" value="InterPro"/>
</dbReference>
<gene>
    <name evidence="2" type="ordered locus">Belba_0595</name>
</gene>
<feature type="domain" description="Peptidase C14 caspase" evidence="1">
    <location>
        <begin position="1328"/>
        <end position="1567"/>
    </location>
</feature>
<dbReference type="HOGENOM" id="CLU_245119_0_0_10"/>
<keyword evidence="3" id="KW-1185">Reference proteome</keyword>
<dbReference type="SUPFAM" id="SSF50998">
    <property type="entry name" value="Quinoprotein alcohol dehydrogenase-like"/>
    <property type="match status" value="2"/>
</dbReference>
<dbReference type="GO" id="GO:0004197">
    <property type="term" value="F:cysteine-type endopeptidase activity"/>
    <property type="evidence" value="ECO:0007669"/>
    <property type="project" value="InterPro"/>
</dbReference>
<organism evidence="2 3">
    <name type="scientific">Belliella baltica (strain DSM 15883 / CIP 108006 / LMG 21964 / BA134)</name>
    <dbReference type="NCBI Taxonomy" id="866536"/>
    <lineage>
        <taxon>Bacteria</taxon>
        <taxon>Pseudomonadati</taxon>
        <taxon>Bacteroidota</taxon>
        <taxon>Cytophagia</taxon>
        <taxon>Cytophagales</taxon>
        <taxon>Cyclobacteriaceae</taxon>
        <taxon>Belliella</taxon>
    </lineage>
</organism>
<dbReference type="SUPFAM" id="SSF52129">
    <property type="entry name" value="Caspase-like"/>
    <property type="match status" value="1"/>
</dbReference>
<dbReference type="SUPFAM" id="SSF82171">
    <property type="entry name" value="DPP6 N-terminal domain-like"/>
    <property type="match status" value="1"/>
</dbReference>
<evidence type="ECO:0000313" key="3">
    <source>
        <dbReference type="Proteomes" id="UP000006050"/>
    </source>
</evidence>